<dbReference type="InterPro" id="IPR004046">
    <property type="entry name" value="GST_C"/>
</dbReference>
<name>A0A443N8C1_9MAGN</name>
<evidence type="ECO:0000313" key="3">
    <source>
        <dbReference type="Proteomes" id="UP000283530"/>
    </source>
</evidence>
<dbReference type="Pfam" id="PF00043">
    <property type="entry name" value="GST_C"/>
    <property type="match status" value="1"/>
</dbReference>
<reference evidence="2 3" key="1">
    <citation type="journal article" date="2019" name="Nat. Plants">
        <title>Stout camphor tree genome fills gaps in understanding of flowering plant genome evolution.</title>
        <authorList>
            <person name="Chaw S.M."/>
            <person name="Liu Y.C."/>
            <person name="Wu Y.W."/>
            <person name="Wang H.Y."/>
            <person name="Lin C.I."/>
            <person name="Wu C.S."/>
            <person name="Ke H.M."/>
            <person name="Chang L.Y."/>
            <person name="Hsu C.Y."/>
            <person name="Yang H.T."/>
            <person name="Sudianto E."/>
            <person name="Hsu M.H."/>
            <person name="Wu K.P."/>
            <person name="Wang L.N."/>
            <person name="Leebens-Mack J.H."/>
            <person name="Tsai I.J."/>
        </authorList>
    </citation>
    <scope>NUCLEOTIDE SEQUENCE [LARGE SCALE GENOMIC DNA]</scope>
    <source>
        <strain evidence="3">cv. Chaw 1501</strain>
        <tissue evidence="2">Young leaves</tissue>
    </source>
</reference>
<dbReference type="PANTHER" id="PTHR11260">
    <property type="entry name" value="GLUTATHIONE S-TRANSFERASE, GST, SUPERFAMILY, GST DOMAIN CONTAINING"/>
    <property type="match status" value="1"/>
</dbReference>
<dbReference type="InterPro" id="IPR045073">
    <property type="entry name" value="Omega/Tau-like"/>
</dbReference>
<dbReference type="GO" id="GO:0005737">
    <property type="term" value="C:cytoplasm"/>
    <property type="evidence" value="ECO:0007669"/>
    <property type="project" value="TreeGrafter"/>
</dbReference>
<evidence type="ECO:0000259" key="1">
    <source>
        <dbReference type="PROSITE" id="PS50405"/>
    </source>
</evidence>
<evidence type="ECO:0000313" key="2">
    <source>
        <dbReference type="EMBL" id="RWR74774.1"/>
    </source>
</evidence>
<dbReference type="GO" id="GO:0006749">
    <property type="term" value="P:glutathione metabolic process"/>
    <property type="evidence" value="ECO:0007669"/>
    <property type="project" value="InterPro"/>
</dbReference>
<dbReference type="InterPro" id="IPR045074">
    <property type="entry name" value="GST_C_Tau"/>
</dbReference>
<dbReference type="AlphaFoldDB" id="A0A443N8C1"/>
<feature type="domain" description="GST C-terminal" evidence="1">
    <location>
        <begin position="1"/>
        <end position="71"/>
    </location>
</feature>
<comment type="caution">
    <text evidence="2">The sequence shown here is derived from an EMBL/GenBank/DDBJ whole genome shotgun (WGS) entry which is preliminary data.</text>
</comment>
<dbReference type="OrthoDB" id="202840at2759"/>
<gene>
    <name evidence="2" type="ORF">CKAN_00311700</name>
</gene>
<organism evidence="2 3">
    <name type="scientific">Cinnamomum micranthum f. kanehirae</name>
    <dbReference type="NCBI Taxonomy" id="337451"/>
    <lineage>
        <taxon>Eukaryota</taxon>
        <taxon>Viridiplantae</taxon>
        <taxon>Streptophyta</taxon>
        <taxon>Embryophyta</taxon>
        <taxon>Tracheophyta</taxon>
        <taxon>Spermatophyta</taxon>
        <taxon>Magnoliopsida</taxon>
        <taxon>Magnoliidae</taxon>
        <taxon>Laurales</taxon>
        <taxon>Lauraceae</taxon>
        <taxon>Cinnamomum</taxon>
    </lineage>
</organism>
<dbReference type="EMBL" id="QPKB01000001">
    <property type="protein sequence ID" value="RWR74774.1"/>
    <property type="molecule type" value="Genomic_DNA"/>
</dbReference>
<dbReference type="Proteomes" id="UP000283530">
    <property type="component" value="Unassembled WGS sequence"/>
</dbReference>
<dbReference type="Gene3D" id="1.20.1050.10">
    <property type="match status" value="1"/>
</dbReference>
<dbReference type="InterPro" id="IPR036282">
    <property type="entry name" value="Glutathione-S-Trfase_C_sf"/>
</dbReference>
<keyword evidence="2" id="KW-0808">Transferase</keyword>
<dbReference type="CDD" id="cd03185">
    <property type="entry name" value="GST_C_Tau"/>
    <property type="match status" value="1"/>
</dbReference>
<dbReference type="InterPro" id="IPR010987">
    <property type="entry name" value="Glutathione-S-Trfase_C-like"/>
</dbReference>
<dbReference type="STRING" id="337451.A0A443N8C1"/>
<dbReference type="PROSITE" id="PS50405">
    <property type="entry name" value="GST_CTER"/>
    <property type="match status" value="1"/>
</dbReference>
<protein>
    <submittedName>
        <fullName evidence="2">Glutathione transferase GST 23-like protein isoform X2</fullName>
    </submittedName>
</protein>
<sequence>MQCFASILLVLRSEGKEQEKAVEEFLEALKTLEEELKGKDFFGGESVGFLDLVAGWIPHWLPVFEEINHIT</sequence>
<accession>A0A443N8C1</accession>
<dbReference type="SUPFAM" id="SSF47616">
    <property type="entry name" value="GST C-terminal domain-like"/>
    <property type="match status" value="1"/>
</dbReference>
<dbReference type="GO" id="GO:0004364">
    <property type="term" value="F:glutathione transferase activity"/>
    <property type="evidence" value="ECO:0007669"/>
    <property type="project" value="InterPro"/>
</dbReference>
<keyword evidence="3" id="KW-1185">Reference proteome</keyword>
<proteinExistence type="predicted"/>
<dbReference type="PANTHER" id="PTHR11260:SF676">
    <property type="entry name" value="GLUTATHIONE S-TRANSFERASE U8"/>
    <property type="match status" value="1"/>
</dbReference>